<reference evidence="1 2" key="1">
    <citation type="submission" date="2015-10" db="EMBL/GenBank/DDBJ databases">
        <title>Comparative genomics and high-throughput reverse genetic screens identify a new phytobacterial MAMP and an Arabidopsis receptor required for immune elicitation.</title>
        <authorList>
            <person name="Mott G.A."/>
            <person name="Thakur S."/>
            <person name="Wang P.W."/>
            <person name="Desveaux D."/>
            <person name="Guttman D.S."/>
        </authorList>
    </citation>
    <scope>NUCLEOTIDE SEQUENCE [LARGE SCALE GENOMIC DNA]</scope>
    <source>
        <strain evidence="1 2">BR1</strain>
    </source>
</reference>
<evidence type="ECO:0000313" key="2">
    <source>
        <dbReference type="Proteomes" id="UP000037836"/>
    </source>
</evidence>
<sequence length="38" mass="4063">MAGHHVFGVGEMKRTESPLSLNTSPSLLLLSVVQLDVV</sequence>
<keyword evidence="2" id="KW-1185">Reference proteome</keyword>
<organism evidence="1 2">
    <name type="scientific">Pseudomonas savastanoi pv. glycinea</name>
    <name type="common">Pseudomonas syringae pv. glycinea</name>
    <dbReference type="NCBI Taxonomy" id="318"/>
    <lineage>
        <taxon>Bacteria</taxon>
        <taxon>Pseudomonadati</taxon>
        <taxon>Pseudomonadota</taxon>
        <taxon>Gammaproteobacteria</taxon>
        <taxon>Pseudomonadales</taxon>
        <taxon>Pseudomonadaceae</taxon>
        <taxon>Pseudomonas</taxon>
    </lineage>
</organism>
<comment type="caution">
    <text evidence="1">The sequence shown here is derived from an EMBL/GenBank/DDBJ whole genome shotgun (WGS) entry which is preliminary data.</text>
</comment>
<name>A0ABR5LEK5_PSESG</name>
<proteinExistence type="predicted"/>
<protein>
    <submittedName>
        <fullName evidence="1">Uncharacterized protein</fullName>
    </submittedName>
</protein>
<accession>A0ABR5LEK5</accession>
<gene>
    <name evidence="1" type="ORF">AC496_1493</name>
</gene>
<dbReference type="EMBL" id="LGLO01000033">
    <property type="protein sequence ID" value="KPC45803.1"/>
    <property type="molecule type" value="Genomic_DNA"/>
</dbReference>
<evidence type="ECO:0000313" key="1">
    <source>
        <dbReference type="EMBL" id="KPC45803.1"/>
    </source>
</evidence>
<dbReference type="Proteomes" id="UP000037836">
    <property type="component" value="Unassembled WGS sequence"/>
</dbReference>